<sequence length="60" mass="6739">MAILRRVGLKIDCLGHVALLSSVVSNLPQLCRLAKEKMHNNAFFRHNNAEYCGVIAEYPL</sequence>
<reference evidence="1 2" key="1">
    <citation type="submission" date="2016-04" db="EMBL/GenBank/DDBJ databases">
        <authorList>
            <person name="Evans L.H."/>
            <person name="Alamgir A."/>
            <person name="Owens N."/>
            <person name="Weber N.D."/>
            <person name="Virtaneva K."/>
            <person name="Barbian K."/>
            <person name="Babar A."/>
            <person name="Rosenke K."/>
        </authorList>
    </citation>
    <scope>NUCLEOTIDE SEQUENCE [LARGE SCALE GENOMIC DNA]</scope>
    <source>
        <strain evidence="1 2">JL2886</strain>
    </source>
</reference>
<organism evidence="1 2">
    <name type="scientific">Phaeobacter gallaeciensis</name>
    <dbReference type="NCBI Taxonomy" id="60890"/>
    <lineage>
        <taxon>Bacteria</taxon>
        <taxon>Pseudomonadati</taxon>
        <taxon>Pseudomonadota</taxon>
        <taxon>Alphaproteobacteria</taxon>
        <taxon>Rhodobacterales</taxon>
        <taxon>Roseobacteraceae</taxon>
        <taxon>Phaeobacter</taxon>
    </lineage>
</organism>
<dbReference type="AlphaFoldDB" id="A0A1B0ZS77"/>
<evidence type="ECO:0000313" key="1">
    <source>
        <dbReference type="EMBL" id="ANP37006.1"/>
    </source>
</evidence>
<evidence type="ECO:0000313" key="2">
    <source>
        <dbReference type="Proteomes" id="UP000092565"/>
    </source>
</evidence>
<protein>
    <submittedName>
        <fullName evidence="1">Uncharacterized protein</fullName>
    </submittedName>
</protein>
<keyword evidence="2" id="KW-1185">Reference proteome</keyword>
<dbReference type="Proteomes" id="UP000092565">
    <property type="component" value="Chromosome"/>
</dbReference>
<dbReference type="EMBL" id="CP015124">
    <property type="protein sequence ID" value="ANP37006.1"/>
    <property type="molecule type" value="Genomic_DNA"/>
</dbReference>
<proteinExistence type="predicted"/>
<accession>A0A1B0ZS77</accession>
<gene>
    <name evidence="1" type="ORF">JL2886_02113</name>
</gene>
<name>A0A1B0ZS77_9RHOB</name>